<dbReference type="PANTHER" id="PTHR10357">
    <property type="entry name" value="ALPHA-AMYLASE FAMILY MEMBER"/>
    <property type="match status" value="1"/>
</dbReference>
<protein>
    <recommendedName>
        <fullName evidence="2">Glycosyl hydrolase family 13 catalytic domain-containing protein</fullName>
    </recommendedName>
</protein>
<dbReference type="CDD" id="cd00551">
    <property type="entry name" value="AmyAc_family"/>
    <property type="match status" value="1"/>
</dbReference>
<sequence>MEGFLRVEHHTNLPGSPTNSFLADEVASICPLITPSPPTNDLINPEPETVENSPFEIGNELATKLKQVHDDDKADSASSNSSVLAEPACTQLLNHRNIYHHMVKDEDAETKETNGKLQHLQLTFRNPPDNYFFMSWNWPLIRRICLWIFLSGLVAMVGIVIAMIYTLPKTCNPSTYWYQGNVLYEVFPASFNVEDTRVGNLVGVSKKADYFTKLGIKGVRLNSIFETKDYPRDFENVKNLVDIDPQLGHLNEFRTLVESLDSRNISLMLDLPIYPLVKHLPNRKPNELKNETLSEPVRDVIEEAIIHWISNGVKGFLPERVRKTWLLGTERILIVSEAVINQTSPEIADKILYYVDLVDVKLDIMNGAIAVSNQISIVKNGTLFSQSGMPWVHWSLGNVYSKRLANVLCNGNATLGATLLQLMLPGTVSIFYGDEIGLQEVADNNNETHGLKHLHQLTAMPWEGQRRSVLPWMPGAVASPHYEQTKLISDMVAVREKSPSIYMNSVDKDRHTKANAAVKYAQEEFLVMQRWYPRRKAFVVACNLGSKQLTRDLSTLLYGGEVIVGPRVDSTPGSISFKDISLWPGESVIVVLD</sequence>
<feature type="transmembrane region" description="Helical" evidence="1">
    <location>
        <begin position="144"/>
        <end position="165"/>
    </location>
</feature>
<dbReference type="InterPro" id="IPR006047">
    <property type="entry name" value="GH13_cat_dom"/>
</dbReference>
<evidence type="ECO:0000313" key="4">
    <source>
        <dbReference type="Proteomes" id="UP001162164"/>
    </source>
</evidence>
<dbReference type="SMART" id="SM00642">
    <property type="entry name" value="Aamy"/>
    <property type="match status" value="1"/>
</dbReference>
<dbReference type="PANTHER" id="PTHR10357:SF225">
    <property type="entry name" value="MALTASE 1-LIKE PROTEIN"/>
    <property type="match status" value="1"/>
</dbReference>
<keyword evidence="1" id="KW-1133">Transmembrane helix</keyword>
<keyword evidence="4" id="KW-1185">Reference proteome</keyword>
<dbReference type="InterPro" id="IPR017853">
    <property type="entry name" value="GH"/>
</dbReference>
<evidence type="ECO:0000259" key="2">
    <source>
        <dbReference type="SMART" id="SM00642"/>
    </source>
</evidence>
<accession>A0ABQ9JX13</accession>
<organism evidence="3 4">
    <name type="scientific">Molorchus minor</name>
    <dbReference type="NCBI Taxonomy" id="1323400"/>
    <lineage>
        <taxon>Eukaryota</taxon>
        <taxon>Metazoa</taxon>
        <taxon>Ecdysozoa</taxon>
        <taxon>Arthropoda</taxon>
        <taxon>Hexapoda</taxon>
        <taxon>Insecta</taxon>
        <taxon>Pterygota</taxon>
        <taxon>Neoptera</taxon>
        <taxon>Endopterygota</taxon>
        <taxon>Coleoptera</taxon>
        <taxon>Polyphaga</taxon>
        <taxon>Cucujiformia</taxon>
        <taxon>Chrysomeloidea</taxon>
        <taxon>Cerambycidae</taxon>
        <taxon>Lamiinae</taxon>
        <taxon>Monochamini</taxon>
        <taxon>Molorchus</taxon>
    </lineage>
</organism>
<reference evidence="3" key="1">
    <citation type="journal article" date="2023" name="Insect Mol. Biol.">
        <title>Genome sequencing provides insights into the evolution of gene families encoding plant cell wall-degrading enzymes in longhorned beetles.</title>
        <authorList>
            <person name="Shin N.R."/>
            <person name="Okamura Y."/>
            <person name="Kirsch R."/>
            <person name="Pauchet Y."/>
        </authorList>
    </citation>
    <scope>NUCLEOTIDE SEQUENCE</scope>
    <source>
        <strain evidence="3">MMC_N1</strain>
    </source>
</reference>
<dbReference type="Gene3D" id="3.20.20.80">
    <property type="entry name" value="Glycosidases"/>
    <property type="match status" value="1"/>
</dbReference>
<keyword evidence="1" id="KW-0472">Membrane</keyword>
<evidence type="ECO:0000313" key="3">
    <source>
        <dbReference type="EMBL" id="KAJ8982876.1"/>
    </source>
</evidence>
<keyword evidence="1" id="KW-0812">Transmembrane</keyword>
<gene>
    <name evidence="3" type="ORF">NQ317_004306</name>
</gene>
<dbReference type="SUPFAM" id="SSF51445">
    <property type="entry name" value="(Trans)glycosidases"/>
    <property type="match status" value="1"/>
</dbReference>
<dbReference type="EMBL" id="JAPWTJ010000101">
    <property type="protein sequence ID" value="KAJ8982876.1"/>
    <property type="molecule type" value="Genomic_DNA"/>
</dbReference>
<dbReference type="Pfam" id="PF00128">
    <property type="entry name" value="Alpha-amylase"/>
    <property type="match status" value="1"/>
</dbReference>
<dbReference type="Proteomes" id="UP001162164">
    <property type="component" value="Unassembled WGS sequence"/>
</dbReference>
<comment type="caution">
    <text evidence="3">The sequence shown here is derived from an EMBL/GenBank/DDBJ whole genome shotgun (WGS) entry which is preliminary data.</text>
</comment>
<name>A0ABQ9JX13_9CUCU</name>
<feature type="domain" description="Glycosyl hydrolase family 13 catalytic" evidence="2">
    <location>
        <begin position="185"/>
        <end position="495"/>
    </location>
</feature>
<proteinExistence type="predicted"/>
<evidence type="ECO:0000256" key="1">
    <source>
        <dbReference type="SAM" id="Phobius"/>
    </source>
</evidence>